<keyword evidence="2" id="KW-1185">Reference proteome</keyword>
<evidence type="ECO:0000313" key="1">
    <source>
        <dbReference type="EMBL" id="KAH6933831.1"/>
    </source>
</evidence>
<organism evidence="1 2">
    <name type="scientific">Hyalomma asiaticum</name>
    <name type="common">Tick</name>
    <dbReference type="NCBI Taxonomy" id="266040"/>
    <lineage>
        <taxon>Eukaryota</taxon>
        <taxon>Metazoa</taxon>
        <taxon>Ecdysozoa</taxon>
        <taxon>Arthropoda</taxon>
        <taxon>Chelicerata</taxon>
        <taxon>Arachnida</taxon>
        <taxon>Acari</taxon>
        <taxon>Parasitiformes</taxon>
        <taxon>Ixodida</taxon>
        <taxon>Ixodoidea</taxon>
        <taxon>Ixodidae</taxon>
        <taxon>Hyalomminae</taxon>
        <taxon>Hyalomma</taxon>
    </lineage>
</organism>
<gene>
    <name evidence="1" type="ORF">HPB50_018584</name>
</gene>
<protein>
    <submittedName>
        <fullName evidence="1">Uncharacterized protein</fullName>
    </submittedName>
</protein>
<evidence type="ECO:0000313" key="2">
    <source>
        <dbReference type="Proteomes" id="UP000821845"/>
    </source>
</evidence>
<accession>A0ACB7SIP2</accession>
<proteinExistence type="predicted"/>
<dbReference type="EMBL" id="CM023484">
    <property type="protein sequence ID" value="KAH6933831.1"/>
    <property type="molecule type" value="Genomic_DNA"/>
</dbReference>
<name>A0ACB7SIP2_HYAAI</name>
<dbReference type="Proteomes" id="UP000821845">
    <property type="component" value="Chromosome 4"/>
</dbReference>
<comment type="caution">
    <text evidence="1">The sequence shown here is derived from an EMBL/GenBank/DDBJ whole genome shotgun (WGS) entry which is preliminary data.</text>
</comment>
<sequence>MLRGLATPGKANNPRMTSPTAKELQIRKQPPAIPNGQRSKGDKQVLPSPPPPRAKSATAKATESASSHGGDSTATKNAAALSFEELLRSVSGDAVQNCRSLSSTEVTSLEEESTEELSDRDELYRNVKDLLGEVLAGIDIECTCKGDKQQGMVVPVESERTGAAVNATEEDIPTELRPTVAPPSGRTGVGRASCDLTVRFADSDGTAKSRPDSPASASRPRKKTAGAQAPAIKTKIQQPQPQQGISLWPFRRNKVNTAAKANRNVAAASVNAQSKQTPRRDSIGQTVDSELLAAMDRKISWGKAKAYPGSVTLSELNDDGTGTSKTRSLRRIKKRRPAAAETQTKSKSEGGISLLRSILGIVSSSQKASAVPQRPQAKGAAKRPVKQQSTGPHQSGEKGSPSGSKASGKSQQRKEKKTAATEPPTKGTQPLPPLKEVPEKVVTPDDTRTSADDTEARVSQLPGVREHTAADAVAADASAVQEPVAEAAGGQRVSSAPETWIVSAGGD</sequence>
<reference evidence="1" key="1">
    <citation type="submission" date="2020-05" db="EMBL/GenBank/DDBJ databases">
        <title>Large-scale comparative analyses of tick genomes elucidate their genetic diversity and vector capacities.</title>
        <authorList>
            <person name="Jia N."/>
            <person name="Wang J."/>
            <person name="Shi W."/>
            <person name="Du L."/>
            <person name="Sun Y."/>
            <person name="Zhan W."/>
            <person name="Jiang J."/>
            <person name="Wang Q."/>
            <person name="Zhang B."/>
            <person name="Ji P."/>
            <person name="Sakyi L.B."/>
            <person name="Cui X."/>
            <person name="Yuan T."/>
            <person name="Jiang B."/>
            <person name="Yang W."/>
            <person name="Lam T.T.-Y."/>
            <person name="Chang Q."/>
            <person name="Ding S."/>
            <person name="Wang X."/>
            <person name="Zhu J."/>
            <person name="Ruan X."/>
            <person name="Zhao L."/>
            <person name="Wei J."/>
            <person name="Que T."/>
            <person name="Du C."/>
            <person name="Cheng J."/>
            <person name="Dai P."/>
            <person name="Han X."/>
            <person name="Huang E."/>
            <person name="Gao Y."/>
            <person name="Liu J."/>
            <person name="Shao H."/>
            <person name="Ye R."/>
            <person name="Li L."/>
            <person name="Wei W."/>
            <person name="Wang X."/>
            <person name="Wang C."/>
            <person name="Yang T."/>
            <person name="Huo Q."/>
            <person name="Li W."/>
            <person name="Guo W."/>
            <person name="Chen H."/>
            <person name="Zhou L."/>
            <person name="Ni X."/>
            <person name="Tian J."/>
            <person name="Zhou Y."/>
            <person name="Sheng Y."/>
            <person name="Liu T."/>
            <person name="Pan Y."/>
            <person name="Xia L."/>
            <person name="Li J."/>
            <person name="Zhao F."/>
            <person name="Cao W."/>
        </authorList>
    </citation>
    <scope>NUCLEOTIDE SEQUENCE</scope>
    <source>
        <strain evidence="1">Hyas-2018</strain>
    </source>
</reference>